<organism evidence="8 9">
    <name type="scientific">Rhizoclosmatium globosum</name>
    <dbReference type="NCBI Taxonomy" id="329046"/>
    <lineage>
        <taxon>Eukaryota</taxon>
        <taxon>Fungi</taxon>
        <taxon>Fungi incertae sedis</taxon>
        <taxon>Chytridiomycota</taxon>
        <taxon>Chytridiomycota incertae sedis</taxon>
        <taxon>Chytridiomycetes</taxon>
        <taxon>Chytridiales</taxon>
        <taxon>Chytriomycetaceae</taxon>
        <taxon>Rhizoclosmatium</taxon>
    </lineage>
</organism>
<dbReference type="AlphaFoldDB" id="A0A1Y2BRK8"/>
<gene>
    <name evidence="8" type="ORF">BCR33DRAFT_854678</name>
</gene>
<dbReference type="OrthoDB" id="29023at2759"/>
<dbReference type="Pfam" id="PF05346">
    <property type="entry name" value="DUF747"/>
    <property type="match status" value="1"/>
</dbReference>
<keyword evidence="3 7" id="KW-0812">Transmembrane</keyword>
<protein>
    <submittedName>
        <fullName evidence="8">DUF747-domain-containing protein</fullName>
    </submittedName>
</protein>
<keyword evidence="9" id="KW-1185">Reference proteome</keyword>
<dbReference type="GO" id="GO:0005789">
    <property type="term" value="C:endoplasmic reticulum membrane"/>
    <property type="evidence" value="ECO:0007669"/>
    <property type="project" value="TreeGrafter"/>
</dbReference>
<feature type="region of interest" description="Disordered" evidence="6">
    <location>
        <begin position="1"/>
        <end position="87"/>
    </location>
</feature>
<feature type="transmembrane region" description="Helical" evidence="7">
    <location>
        <begin position="704"/>
        <end position="722"/>
    </location>
</feature>
<dbReference type="PANTHER" id="PTHR13317">
    <property type="entry name" value="TRANSMEMBRANE ANTERIOR POSTERIOR TRANSFORMATION PROTEIN 1 HOMOLOG"/>
    <property type="match status" value="1"/>
</dbReference>
<feature type="compositionally biased region" description="Basic and acidic residues" evidence="6">
    <location>
        <begin position="16"/>
        <end position="25"/>
    </location>
</feature>
<dbReference type="InterPro" id="IPR008010">
    <property type="entry name" value="Tatp1"/>
</dbReference>
<evidence type="ECO:0000256" key="6">
    <source>
        <dbReference type="SAM" id="MobiDB-lite"/>
    </source>
</evidence>
<keyword evidence="5 7" id="KW-0472">Membrane</keyword>
<dbReference type="STRING" id="329046.A0A1Y2BRK8"/>
<evidence type="ECO:0000256" key="7">
    <source>
        <dbReference type="SAM" id="Phobius"/>
    </source>
</evidence>
<evidence type="ECO:0000256" key="1">
    <source>
        <dbReference type="ARBA" id="ARBA00004141"/>
    </source>
</evidence>
<feature type="compositionally biased region" description="Low complexity" evidence="6">
    <location>
        <begin position="44"/>
        <end position="75"/>
    </location>
</feature>
<evidence type="ECO:0000256" key="2">
    <source>
        <dbReference type="ARBA" id="ARBA00008803"/>
    </source>
</evidence>
<comment type="caution">
    <text evidence="8">The sequence shown here is derived from an EMBL/GenBank/DDBJ whole genome shotgun (WGS) entry which is preliminary data.</text>
</comment>
<feature type="region of interest" description="Disordered" evidence="6">
    <location>
        <begin position="795"/>
        <end position="846"/>
    </location>
</feature>
<proteinExistence type="inferred from homology"/>
<evidence type="ECO:0000256" key="5">
    <source>
        <dbReference type="ARBA" id="ARBA00023136"/>
    </source>
</evidence>
<keyword evidence="4 7" id="KW-1133">Transmembrane helix</keyword>
<evidence type="ECO:0000256" key="3">
    <source>
        <dbReference type="ARBA" id="ARBA00022692"/>
    </source>
</evidence>
<feature type="transmembrane region" description="Helical" evidence="7">
    <location>
        <begin position="337"/>
        <end position="356"/>
    </location>
</feature>
<sequence length="910" mass="99674">MFVRGENASAYVSVRGRREEREESPQRVPTSSVPSTVPRPPSITPSTPTSSSATAAATTTTTTTNSNTITANSTTGSLRDRVRRTTDKEPLYLIQRTASQVRSQSLLPLTPTLPPSPSPALAPASLIPATPTISHHPNITLTPIQTPIAVPAQPLPQFAPLRTYRMWDYIKGQLLSSEYSNDNPDYMNAKKERIENFLAVPLEFEKLMFLGYLICLDSFLYVFTILPARILIALGTIFKSVFFRASRLSTSQKCDLMKGLLVAICCYMLENVDGSRLYHSVRGQSTIKLYVIFNLLEICDKLCSAFGHDVLDSLFSRTSSSTTPALSLRRINRVTHFSLALLYVFVHSMVLFYQVMALNVAINSYNNALLSLLLSNQFIEIKGSVFKKFERENLFQLSCSDIVERFQLSVFLVIISVRNLVELTGATATTAASYSPFFGLTFTGTLNTLLNVIITTSEKFIHIITTETPQHFFHTLFTTTLPTALESVTTTIQSLLPTLTSLDVWLTDLLTHPSSDMVQTLLYPVLAVLGTELLVDWLKHAFITKFNQLKVSVVYKKYRETLCRDLIMGEMDGAAGEASTVASSGYVDKSPSVARRIGFVSVPLACLVVRVVVQTVRMLCLGEQECWKAGDAGGGAGWNLEWFGFGVYDSMTWFVGEVSTCVVGNGEWQCFEDVFGHLWSERETVKVWVLERGAVVAGVLGKLLGLYFVLLAIKLVVGFNLIKMARRRMHESAVSAAANSIATAQPPPLYPTDPSAVNNINNASYNNTSIPSTPTGRLRKGSGVSLVDLEKQLLFQQQQQQQQSQTQASQQPPSSADRGSRRGSHMTRVGSVSSGGGGGGSAPIADMPGLPPVAGAVAIGDDRYGAFVPFHVNNVEKDPGLVMVGGVGFVPKDDKLDRVDRFAMVKSRIV</sequence>
<feature type="transmembrane region" description="Helical" evidence="7">
    <location>
        <begin position="218"/>
        <end position="238"/>
    </location>
</feature>
<feature type="compositionally biased region" description="Low complexity" evidence="6">
    <location>
        <begin position="796"/>
        <end position="816"/>
    </location>
</feature>
<evidence type="ECO:0000256" key="4">
    <source>
        <dbReference type="ARBA" id="ARBA00022989"/>
    </source>
</evidence>
<accession>A0A1Y2BRK8</accession>
<evidence type="ECO:0000313" key="9">
    <source>
        <dbReference type="Proteomes" id="UP000193642"/>
    </source>
</evidence>
<dbReference type="EMBL" id="MCGO01000050">
    <property type="protein sequence ID" value="ORY37376.1"/>
    <property type="molecule type" value="Genomic_DNA"/>
</dbReference>
<feature type="compositionally biased region" description="Low complexity" evidence="6">
    <location>
        <begin position="27"/>
        <end position="36"/>
    </location>
</feature>
<comment type="subcellular location">
    <subcellularLocation>
        <location evidence="1">Membrane</location>
        <topology evidence="1">Multi-pass membrane protein</topology>
    </subcellularLocation>
</comment>
<name>A0A1Y2BRK8_9FUNG</name>
<dbReference type="PANTHER" id="PTHR13317:SF4">
    <property type="entry name" value="TRANSMEMBRANE ANTERIOR POSTERIOR TRANSFORMATION PROTEIN 1 HOMOLOG"/>
    <property type="match status" value="1"/>
</dbReference>
<dbReference type="Proteomes" id="UP000193642">
    <property type="component" value="Unassembled WGS sequence"/>
</dbReference>
<comment type="similarity">
    <text evidence="2">Belongs to the TAPT1 family.</text>
</comment>
<feature type="compositionally biased region" description="Basic and acidic residues" evidence="6">
    <location>
        <begin position="78"/>
        <end position="87"/>
    </location>
</feature>
<evidence type="ECO:0000313" key="8">
    <source>
        <dbReference type="EMBL" id="ORY37376.1"/>
    </source>
</evidence>
<reference evidence="8 9" key="1">
    <citation type="submission" date="2016-07" db="EMBL/GenBank/DDBJ databases">
        <title>Pervasive Adenine N6-methylation of Active Genes in Fungi.</title>
        <authorList>
            <consortium name="DOE Joint Genome Institute"/>
            <person name="Mondo S.J."/>
            <person name="Dannebaum R.O."/>
            <person name="Kuo R.C."/>
            <person name="Labutti K."/>
            <person name="Haridas S."/>
            <person name="Kuo A."/>
            <person name="Salamov A."/>
            <person name="Ahrendt S.R."/>
            <person name="Lipzen A."/>
            <person name="Sullivan W."/>
            <person name="Andreopoulos W.B."/>
            <person name="Clum A."/>
            <person name="Lindquist E."/>
            <person name="Daum C."/>
            <person name="Ramamoorthy G.K."/>
            <person name="Gryganskyi A."/>
            <person name="Culley D."/>
            <person name="Magnuson J.K."/>
            <person name="James T.Y."/>
            <person name="O'Malley M.A."/>
            <person name="Stajich J.E."/>
            <person name="Spatafora J.W."/>
            <person name="Visel A."/>
            <person name="Grigoriev I.V."/>
        </authorList>
    </citation>
    <scope>NUCLEOTIDE SEQUENCE [LARGE SCALE GENOMIC DNA]</scope>
    <source>
        <strain evidence="8 9">JEL800</strain>
    </source>
</reference>